<name>A0A1B3ZE78_9SPHN</name>
<protein>
    <submittedName>
        <fullName evidence="2">Uncharacterized protein</fullName>
    </submittedName>
</protein>
<feature type="region of interest" description="Disordered" evidence="1">
    <location>
        <begin position="1"/>
        <end position="39"/>
    </location>
</feature>
<dbReference type="AlphaFoldDB" id="A0A1B3ZE78"/>
<proteinExistence type="predicted"/>
<evidence type="ECO:0000313" key="2">
    <source>
        <dbReference type="EMBL" id="AOH85739.1"/>
    </source>
</evidence>
<evidence type="ECO:0000313" key="3">
    <source>
        <dbReference type="Proteomes" id="UP000094256"/>
    </source>
</evidence>
<dbReference type="STRING" id="1560345.AWL63_19105"/>
<dbReference type="EMBL" id="CP014168">
    <property type="protein sequence ID" value="AOH85739.1"/>
    <property type="molecule type" value="Genomic_DNA"/>
</dbReference>
<gene>
    <name evidence="2" type="ORF">AWL63_19105</name>
</gene>
<keyword evidence="3" id="KW-1185">Reference proteome</keyword>
<sequence>MTVSRKERERQRVELLVLGAPRPRPPKPTGRRSKKQPAAPIVLADDIEARVALRERWSHKVNATPETLDHAQAESRREGALARLVKAGSLDAHQLAAAEEIGAAYAATVADVSVRTARWTGGFGGGGPNSAAEERLGQVLREQAYTRWRAAIGSHATMLLSIIIDDVGLVAAARAARMSNRRALAILVRALNGWRRV</sequence>
<reference evidence="2 3" key="1">
    <citation type="submission" date="2016-01" db="EMBL/GenBank/DDBJ databases">
        <title>Complete genome and mega plasmid sequence of Sphingomonas panacis DCY99 elicits systemic resistance in rice to Xanthomonas oryzae.</title>
        <authorList>
            <person name="Kim Y.J."/>
            <person name="Yang D.C."/>
            <person name="Sing P."/>
        </authorList>
    </citation>
    <scope>NUCLEOTIDE SEQUENCE [LARGE SCALE GENOMIC DNA]</scope>
    <source>
        <strain evidence="2 3">DCY99</strain>
    </source>
</reference>
<dbReference type="Proteomes" id="UP000094256">
    <property type="component" value="Chromosome"/>
</dbReference>
<organism evidence="2 3">
    <name type="scientific">Sphingomonas panacis</name>
    <dbReference type="NCBI Taxonomy" id="1560345"/>
    <lineage>
        <taxon>Bacteria</taxon>
        <taxon>Pseudomonadati</taxon>
        <taxon>Pseudomonadota</taxon>
        <taxon>Alphaproteobacteria</taxon>
        <taxon>Sphingomonadales</taxon>
        <taxon>Sphingomonadaceae</taxon>
        <taxon>Sphingomonas</taxon>
    </lineage>
</organism>
<accession>A0A1B3ZE78</accession>
<dbReference type="KEGG" id="span:AWL63_19105"/>
<evidence type="ECO:0000256" key="1">
    <source>
        <dbReference type="SAM" id="MobiDB-lite"/>
    </source>
</evidence>
<feature type="compositionally biased region" description="Basic and acidic residues" evidence="1">
    <location>
        <begin position="1"/>
        <end position="13"/>
    </location>
</feature>